<keyword evidence="3" id="KW-1185">Reference proteome</keyword>
<protein>
    <submittedName>
        <fullName evidence="2">Uncharacterized protein</fullName>
    </submittedName>
</protein>
<accession>A0ABS8KNT8</accession>
<proteinExistence type="predicted"/>
<feature type="region of interest" description="Disordered" evidence="1">
    <location>
        <begin position="51"/>
        <end position="82"/>
    </location>
</feature>
<dbReference type="RefSeq" id="WP_230548938.1">
    <property type="nucleotide sequence ID" value="NZ_JAJISD010000001.1"/>
</dbReference>
<feature type="compositionally biased region" description="Basic and acidic residues" evidence="1">
    <location>
        <begin position="65"/>
        <end position="74"/>
    </location>
</feature>
<evidence type="ECO:0000256" key="1">
    <source>
        <dbReference type="SAM" id="MobiDB-lite"/>
    </source>
</evidence>
<evidence type="ECO:0000313" key="2">
    <source>
        <dbReference type="EMBL" id="MCC8427715.1"/>
    </source>
</evidence>
<gene>
    <name evidence="2" type="ORF">LJ725_01975</name>
</gene>
<dbReference type="EMBL" id="JAJISD010000001">
    <property type="protein sequence ID" value="MCC8427715.1"/>
    <property type="molecule type" value="Genomic_DNA"/>
</dbReference>
<dbReference type="Proteomes" id="UP001198862">
    <property type="component" value="Unassembled WGS sequence"/>
</dbReference>
<reference evidence="2 3" key="1">
    <citation type="submission" date="2021-11" db="EMBL/GenBank/DDBJ databases">
        <authorList>
            <person name="Lee D.-H."/>
            <person name="Kim S.-B."/>
        </authorList>
    </citation>
    <scope>NUCLEOTIDE SEQUENCE [LARGE SCALE GENOMIC DNA]</scope>
    <source>
        <strain evidence="2 3">KCTC 52223</strain>
    </source>
</reference>
<comment type="caution">
    <text evidence="2">The sequence shown here is derived from an EMBL/GenBank/DDBJ whole genome shotgun (WGS) entry which is preliminary data.</text>
</comment>
<sequence length="126" mass="13809">MNRFIIVSRNPLALIDIGLVGLAIVGEIAAGPSPAYRLRSYDDRGRRRFASKSGHLTELQPDAMASRRELERQSGLEPCPQQQIRPVRQKAIELVVLLRAGLAGASESGHHRIAIDEPLAQAQLLP</sequence>
<evidence type="ECO:0000313" key="3">
    <source>
        <dbReference type="Proteomes" id="UP001198862"/>
    </source>
</evidence>
<organism evidence="2 3">
    <name type="scientific">Reyranella aquatilis</name>
    <dbReference type="NCBI Taxonomy" id="2035356"/>
    <lineage>
        <taxon>Bacteria</taxon>
        <taxon>Pseudomonadati</taxon>
        <taxon>Pseudomonadota</taxon>
        <taxon>Alphaproteobacteria</taxon>
        <taxon>Hyphomicrobiales</taxon>
        <taxon>Reyranellaceae</taxon>
        <taxon>Reyranella</taxon>
    </lineage>
</organism>
<name>A0ABS8KNT8_9HYPH</name>